<dbReference type="InterPro" id="IPR002889">
    <property type="entry name" value="WSC_carb-bd"/>
</dbReference>
<dbReference type="PANTHER" id="PTHR32208:SF105">
    <property type="entry name" value="COPPER RADICAL OXIDASE"/>
    <property type="match status" value="1"/>
</dbReference>
<dbReference type="InterPro" id="IPR014756">
    <property type="entry name" value="Ig_E-set"/>
</dbReference>
<dbReference type="InterPro" id="IPR011043">
    <property type="entry name" value="Gal_Oxase/kelch_b-propeller"/>
</dbReference>
<dbReference type="PROSITE" id="PS51212">
    <property type="entry name" value="WSC"/>
    <property type="match status" value="5"/>
</dbReference>
<dbReference type="Proteomes" id="UP000053831">
    <property type="component" value="Unassembled WGS sequence"/>
</dbReference>
<reference evidence="4 5" key="1">
    <citation type="submission" date="2015-07" db="EMBL/GenBank/DDBJ databases">
        <title>The genome of the fungus Escovopsis weberi, a specialized disease agent of ant agriculture.</title>
        <authorList>
            <person name="de Man T.J."/>
            <person name="Stajich J.E."/>
            <person name="Kubicek C.P."/>
            <person name="Chenthamara K."/>
            <person name="Atanasova L."/>
            <person name="Druzhinina I.S."/>
            <person name="Birnbaum S."/>
            <person name="Barribeau S.M."/>
            <person name="Teiling C."/>
            <person name="Suen G."/>
            <person name="Currie C."/>
            <person name="Gerardo N.M."/>
        </authorList>
    </citation>
    <scope>NUCLEOTIDE SEQUENCE [LARGE SCALE GENOMIC DNA]</scope>
</reference>
<dbReference type="CDD" id="cd02851">
    <property type="entry name" value="E_set_GO_C"/>
    <property type="match status" value="1"/>
</dbReference>
<dbReference type="Gene3D" id="2.60.40.10">
    <property type="entry name" value="Immunoglobulins"/>
    <property type="match status" value="1"/>
</dbReference>
<dbReference type="Pfam" id="PF09118">
    <property type="entry name" value="GO-like_E_set"/>
    <property type="match status" value="1"/>
</dbReference>
<dbReference type="PANTHER" id="PTHR32208">
    <property type="entry name" value="SECRETED PROTEIN-RELATED"/>
    <property type="match status" value="1"/>
</dbReference>
<feature type="region of interest" description="Disordered" evidence="2">
    <location>
        <begin position="305"/>
        <end position="329"/>
    </location>
</feature>
<keyword evidence="5" id="KW-1185">Reference proteome</keyword>
<keyword evidence="1" id="KW-0732">Signal</keyword>
<dbReference type="InterPro" id="IPR009880">
    <property type="entry name" value="Glyoxal_oxidase_N"/>
</dbReference>
<evidence type="ECO:0000256" key="2">
    <source>
        <dbReference type="SAM" id="MobiDB-lite"/>
    </source>
</evidence>
<dbReference type="SUPFAM" id="SSF81296">
    <property type="entry name" value="E set domains"/>
    <property type="match status" value="1"/>
</dbReference>
<gene>
    <name evidence="4" type="ORF">ESCO_000870</name>
</gene>
<dbReference type="InterPro" id="IPR013783">
    <property type="entry name" value="Ig-like_fold"/>
</dbReference>
<dbReference type="STRING" id="150374.A0A0M8MVT9"/>
<evidence type="ECO:0000313" key="4">
    <source>
        <dbReference type="EMBL" id="KOS19608.1"/>
    </source>
</evidence>
<accession>A0A0M8MVT9</accession>
<evidence type="ECO:0000313" key="5">
    <source>
        <dbReference type="Proteomes" id="UP000053831"/>
    </source>
</evidence>
<dbReference type="EMBL" id="LGSR01000020">
    <property type="protein sequence ID" value="KOS19608.1"/>
    <property type="molecule type" value="Genomic_DNA"/>
</dbReference>
<proteinExistence type="predicted"/>
<dbReference type="InterPro" id="IPR037293">
    <property type="entry name" value="Gal_Oxidase_central_sf"/>
</dbReference>
<feature type="domain" description="WSC" evidence="3">
    <location>
        <begin position="81"/>
        <end position="176"/>
    </location>
</feature>
<protein>
    <submittedName>
        <fullName evidence="4">Putative fungistatic metabolite</fullName>
    </submittedName>
</protein>
<evidence type="ECO:0000256" key="1">
    <source>
        <dbReference type="ARBA" id="ARBA00022729"/>
    </source>
</evidence>
<dbReference type="OrthoDB" id="2019572at2759"/>
<feature type="domain" description="WSC" evidence="3">
    <location>
        <begin position="211"/>
        <end position="302"/>
    </location>
</feature>
<name>A0A0M8MVT9_ESCWE</name>
<dbReference type="Pfam" id="PF07250">
    <property type="entry name" value="Glyoxal_oxid_N"/>
    <property type="match status" value="1"/>
</dbReference>
<feature type="domain" description="WSC" evidence="3">
    <location>
        <begin position="335"/>
        <end position="429"/>
    </location>
</feature>
<dbReference type="Pfam" id="PF01822">
    <property type="entry name" value="WSC"/>
    <property type="match status" value="5"/>
</dbReference>
<dbReference type="SMART" id="SM00321">
    <property type="entry name" value="WSC"/>
    <property type="match status" value="5"/>
</dbReference>
<feature type="domain" description="WSC" evidence="3">
    <location>
        <begin position="1"/>
        <end position="68"/>
    </location>
</feature>
<dbReference type="InterPro" id="IPR015202">
    <property type="entry name" value="GO-like_E_set"/>
</dbReference>
<dbReference type="SUPFAM" id="SSF50965">
    <property type="entry name" value="Galactose oxidase, central domain"/>
    <property type="match status" value="1"/>
</dbReference>
<sequence length="1065" mass="111893">MTNEACVDFCYSKGLPYAGTEYFTQCYCGSSLAPGATPAAETDCNAPCGGNATEPCGGSNRLTLFNTSQITGPQVNPGPDGWTSQGCYSEGTTGRALATGLNGVPGDQMTVAKCTAGCQSAGFSLAGVEYAGECYCGNQISNGAKPDASGGCTMTCNGNGTEFCGGPGHLNLYSKGSFRPRGEDALTPGQHSHLSANLALPIASRLVCPFNYKWYGCYTEGTNGRALGSKTYADDAMTLGACAIFCSGFTYFGVEYSRECYCGNSFSAGSILANSADCNMICAGTSCDFCGSGNRLSVYSLNAPPGSTTDPTAPPTSISTPISTPAPSSTGLPKGWAAYGCWVDGVQGRILNQQLPDNDALTVESCAQSCASQDFKIAGAEYSKQCFCGNSIVNGGVKAQSDAECNTPCAGDPTEMCGGGGRMSILSLGPPAVLAPPAPIPVVGDWAYQGCYEDNVKQVRTFTWQLIFQNMTPDQCLKQCATFGYMAAGLEYGDECYCGDPFNIQTVGSTKRPESECNIPCTGNGSAICGGGSRLTTYFWTSDPLYSWTFPEAGSSAAGEYKFLVPGVCVPLMTSQSINGKVMFLEKWGTGPPNSTGAYELDLTLVDDFAAAWRPMHVKTDVFCAVGVTLPDKAGRQLTVGGWSGDSTFGVRLYTPDGSPGAPSKNDWEENVDVLKLQAGRWYPTAMIMANGSILVIGGEKGSNGAPEPSLEILPYTGTAPLYMPWLERTDPNNLYPFCAVLPSGGILVVYWNEARILDERTFETIKTLPNMPGAVNDPMGGRTYPLEGAFALLPMHDPYTEPLGVLVCGGSTEGPGNAIDNCVSAYPDAASPEWVIERMPSARVMTLMTPLPDGTYLVGGGAQHGVAGFGLGTNPNLNALLYDPTKKVGSRFTVMANTTVARMYHSEFTTLLDGRVMVSGSDPEDGVNPQEYRVEQFLPPYLLSGKPRPTFSITDKDWTYGETITVTLGSAPKNGAITASLLAAISSTHGNSVGARTLFPAISCTGTRCQIKSPPGKYIAPPGWYQLYVLDGGIPAVGVYVRIGGDPAELGNWPKGNGFTTPGV</sequence>
<evidence type="ECO:0000259" key="3">
    <source>
        <dbReference type="PROSITE" id="PS51212"/>
    </source>
</evidence>
<feature type="domain" description="WSC" evidence="3">
    <location>
        <begin position="445"/>
        <end position="541"/>
    </location>
</feature>
<dbReference type="AlphaFoldDB" id="A0A0M8MVT9"/>
<organism evidence="4 5">
    <name type="scientific">Escovopsis weberi</name>
    <dbReference type="NCBI Taxonomy" id="150374"/>
    <lineage>
        <taxon>Eukaryota</taxon>
        <taxon>Fungi</taxon>
        <taxon>Dikarya</taxon>
        <taxon>Ascomycota</taxon>
        <taxon>Pezizomycotina</taxon>
        <taxon>Sordariomycetes</taxon>
        <taxon>Hypocreomycetidae</taxon>
        <taxon>Hypocreales</taxon>
        <taxon>Hypocreaceae</taxon>
        <taxon>Escovopsis</taxon>
    </lineage>
</organism>
<dbReference type="Gene3D" id="2.130.10.80">
    <property type="entry name" value="Galactose oxidase/kelch, beta-propeller"/>
    <property type="match status" value="1"/>
</dbReference>
<comment type="caution">
    <text evidence="4">The sequence shown here is derived from an EMBL/GenBank/DDBJ whole genome shotgun (WGS) entry which is preliminary data.</text>
</comment>